<dbReference type="Proteomes" id="UP001139035">
    <property type="component" value="Unassembled WGS sequence"/>
</dbReference>
<feature type="binding site" evidence="12">
    <location>
        <position position="134"/>
    </location>
    <ligand>
        <name>Zn(2+)</name>
        <dbReference type="ChEBI" id="CHEBI:29105"/>
        <note>catalytic</note>
    </ligand>
</feature>
<dbReference type="Gene3D" id="3.30.2010.10">
    <property type="entry name" value="Metalloproteases ('zincins'), catalytic domain"/>
    <property type="match status" value="1"/>
</dbReference>
<dbReference type="InterPro" id="IPR050083">
    <property type="entry name" value="HtpX_protease"/>
</dbReference>
<dbReference type="Pfam" id="PF01435">
    <property type="entry name" value="Peptidase_M48"/>
    <property type="match status" value="1"/>
</dbReference>
<evidence type="ECO:0000256" key="4">
    <source>
        <dbReference type="ARBA" id="ARBA00022670"/>
    </source>
</evidence>
<comment type="subcellular location">
    <subcellularLocation>
        <location evidence="1 12">Cell membrane</location>
        <topology evidence="1 12">Multi-pass membrane protein</topology>
    </subcellularLocation>
</comment>
<keyword evidence="10 12" id="KW-0482">Metalloprotease</keyword>
<feature type="region of interest" description="Disordered" evidence="13">
    <location>
        <begin position="288"/>
        <end position="364"/>
    </location>
</feature>
<evidence type="ECO:0000256" key="6">
    <source>
        <dbReference type="ARBA" id="ARBA00022723"/>
    </source>
</evidence>
<dbReference type="NCBIfam" id="NF002826">
    <property type="entry name" value="PRK03001.1"/>
    <property type="match status" value="1"/>
</dbReference>
<evidence type="ECO:0000256" key="2">
    <source>
        <dbReference type="ARBA" id="ARBA00009779"/>
    </source>
</evidence>
<keyword evidence="8 12" id="KW-0862">Zinc</keyword>
<keyword evidence="5 12" id="KW-0812">Transmembrane</keyword>
<evidence type="ECO:0000256" key="9">
    <source>
        <dbReference type="ARBA" id="ARBA00022989"/>
    </source>
</evidence>
<comment type="cofactor">
    <cofactor evidence="12">
        <name>Zn(2+)</name>
        <dbReference type="ChEBI" id="CHEBI:29105"/>
    </cofactor>
    <text evidence="12">Binds 1 zinc ion per subunit.</text>
</comment>
<keyword evidence="3 12" id="KW-1003">Cell membrane</keyword>
<dbReference type="GO" id="GO:0006508">
    <property type="term" value="P:proteolysis"/>
    <property type="evidence" value="ECO:0007669"/>
    <property type="project" value="UniProtKB-KW"/>
</dbReference>
<feature type="transmembrane region" description="Helical" evidence="12">
    <location>
        <begin position="175"/>
        <end position="196"/>
    </location>
</feature>
<name>A0A9X1P2I0_9HYPH</name>
<dbReference type="PANTHER" id="PTHR43221:SF1">
    <property type="entry name" value="PROTEASE HTPX"/>
    <property type="match status" value="1"/>
</dbReference>
<proteinExistence type="inferred from homology"/>
<evidence type="ECO:0000256" key="3">
    <source>
        <dbReference type="ARBA" id="ARBA00022475"/>
    </source>
</evidence>
<accession>A0A9X1P2I0</accession>
<dbReference type="GO" id="GO:0005886">
    <property type="term" value="C:plasma membrane"/>
    <property type="evidence" value="ECO:0007669"/>
    <property type="project" value="UniProtKB-SubCell"/>
</dbReference>
<feature type="transmembrane region" description="Helical" evidence="12">
    <location>
        <begin position="30"/>
        <end position="46"/>
    </location>
</feature>
<protein>
    <recommendedName>
        <fullName evidence="12">Protease HtpX homolog</fullName>
        <ecNumber evidence="12">3.4.24.-</ecNumber>
    </recommendedName>
</protein>
<dbReference type="HAMAP" id="MF_00188">
    <property type="entry name" value="Pept_M48_protease_HtpX"/>
    <property type="match status" value="1"/>
</dbReference>
<feature type="transmembrane region" description="Helical" evidence="12">
    <location>
        <begin position="7"/>
        <end position="24"/>
    </location>
</feature>
<dbReference type="PANTHER" id="PTHR43221">
    <property type="entry name" value="PROTEASE HTPX"/>
    <property type="match status" value="1"/>
</dbReference>
<dbReference type="InterPro" id="IPR001915">
    <property type="entry name" value="Peptidase_M48"/>
</dbReference>
<evidence type="ECO:0000256" key="13">
    <source>
        <dbReference type="SAM" id="MobiDB-lite"/>
    </source>
</evidence>
<reference evidence="15" key="1">
    <citation type="submission" date="2022-01" db="EMBL/GenBank/DDBJ databases">
        <title>Jiella avicenniae sp. nov., a novel endophytic bacterium isolated from bark of Avicennia marina.</title>
        <authorList>
            <person name="Tuo L."/>
        </authorList>
    </citation>
    <scope>NUCLEOTIDE SEQUENCE</scope>
    <source>
        <strain evidence="15">CBK1P-4</strain>
    </source>
</reference>
<dbReference type="GO" id="GO:0004222">
    <property type="term" value="F:metalloendopeptidase activity"/>
    <property type="evidence" value="ECO:0007669"/>
    <property type="project" value="UniProtKB-UniRule"/>
</dbReference>
<feature type="binding site" evidence="12">
    <location>
        <position position="201"/>
    </location>
    <ligand>
        <name>Zn(2+)</name>
        <dbReference type="ChEBI" id="CHEBI:29105"/>
        <note>catalytic</note>
    </ligand>
</feature>
<feature type="active site" evidence="12">
    <location>
        <position position="131"/>
    </location>
</feature>
<comment type="similarity">
    <text evidence="2 12">Belongs to the peptidase M48B family.</text>
</comment>
<feature type="binding site" evidence="12">
    <location>
        <position position="130"/>
    </location>
    <ligand>
        <name>Zn(2+)</name>
        <dbReference type="ChEBI" id="CHEBI:29105"/>
        <note>catalytic</note>
    </ligand>
</feature>
<feature type="compositionally biased region" description="Gly residues" evidence="13">
    <location>
        <begin position="346"/>
        <end position="355"/>
    </location>
</feature>
<evidence type="ECO:0000256" key="11">
    <source>
        <dbReference type="ARBA" id="ARBA00023136"/>
    </source>
</evidence>
<sequence length="364" mass="38747">MSMIKTAMLIAFLTALFMGVGLLIGGRGGMMIALVIALGMNLFAYWNGDKMVLRMYGAREVDPRTAPEFYRIVEGLAGRAGLPMPRVFVIDSDQPNAFATGRNPENAAVAASTGLLRSLSQEEIAGVMAHELAHVEHRDTLTMTITATLAGAISMLANFGMFFGGSRDNNNPLGFVGVLVAIVVAPLAAMMVQMAVSRTREYEADRRGAEICGQPLWLASALGKIAGAVRQRPNWGAERNPATAHMFIINPLNGQRMDSLFSTHPATENRIAALEELASDMGRARLDRRDADRLGAPMGDGRGVARSDGWAGGGQSAAPRRGGRAGPWDGRPHDPKSDAKEADGRGPWGRAGSGRGPSRKGPWG</sequence>
<feature type="compositionally biased region" description="Basic and acidic residues" evidence="13">
    <location>
        <begin position="330"/>
        <end position="344"/>
    </location>
</feature>
<evidence type="ECO:0000256" key="10">
    <source>
        <dbReference type="ARBA" id="ARBA00023049"/>
    </source>
</evidence>
<evidence type="ECO:0000256" key="1">
    <source>
        <dbReference type="ARBA" id="ARBA00004651"/>
    </source>
</evidence>
<evidence type="ECO:0000256" key="8">
    <source>
        <dbReference type="ARBA" id="ARBA00022833"/>
    </source>
</evidence>
<dbReference type="GO" id="GO:0008270">
    <property type="term" value="F:zinc ion binding"/>
    <property type="evidence" value="ECO:0007669"/>
    <property type="project" value="UniProtKB-UniRule"/>
</dbReference>
<keyword evidence="7 12" id="KW-0378">Hydrolase</keyword>
<dbReference type="InterPro" id="IPR022919">
    <property type="entry name" value="Pept_M48_protease_HtpX"/>
</dbReference>
<dbReference type="AlphaFoldDB" id="A0A9X1P2I0"/>
<dbReference type="RefSeq" id="WP_233719982.1">
    <property type="nucleotide sequence ID" value="NZ_JAJUWU010000013.1"/>
</dbReference>
<feature type="domain" description="Peptidase M48" evidence="14">
    <location>
        <begin position="64"/>
        <end position="277"/>
    </location>
</feature>
<organism evidence="15 16">
    <name type="scientific">Jiella avicenniae</name>
    <dbReference type="NCBI Taxonomy" id="2907202"/>
    <lineage>
        <taxon>Bacteria</taxon>
        <taxon>Pseudomonadati</taxon>
        <taxon>Pseudomonadota</taxon>
        <taxon>Alphaproteobacteria</taxon>
        <taxon>Hyphomicrobiales</taxon>
        <taxon>Aurantimonadaceae</taxon>
        <taxon>Jiella</taxon>
    </lineage>
</organism>
<evidence type="ECO:0000256" key="5">
    <source>
        <dbReference type="ARBA" id="ARBA00022692"/>
    </source>
</evidence>
<feature type="transmembrane region" description="Helical" evidence="12">
    <location>
        <begin position="141"/>
        <end position="163"/>
    </location>
</feature>
<dbReference type="EC" id="3.4.24.-" evidence="12"/>
<keyword evidence="9 12" id="KW-1133">Transmembrane helix</keyword>
<keyword evidence="6 12" id="KW-0479">Metal-binding</keyword>
<evidence type="ECO:0000256" key="12">
    <source>
        <dbReference type="HAMAP-Rule" id="MF_00188"/>
    </source>
</evidence>
<keyword evidence="11 12" id="KW-0472">Membrane</keyword>
<keyword evidence="4 12" id="KW-0645">Protease</keyword>
<dbReference type="CDD" id="cd07336">
    <property type="entry name" value="M48B_HtpX_like"/>
    <property type="match status" value="1"/>
</dbReference>
<gene>
    <name evidence="12 15" type="primary">htpX</name>
    <name evidence="15" type="ORF">LZD57_13360</name>
</gene>
<evidence type="ECO:0000256" key="7">
    <source>
        <dbReference type="ARBA" id="ARBA00022801"/>
    </source>
</evidence>
<evidence type="ECO:0000259" key="14">
    <source>
        <dbReference type="Pfam" id="PF01435"/>
    </source>
</evidence>
<evidence type="ECO:0000313" key="15">
    <source>
        <dbReference type="EMBL" id="MCE7028981.1"/>
    </source>
</evidence>
<dbReference type="EMBL" id="JAJUWU010000013">
    <property type="protein sequence ID" value="MCE7028981.1"/>
    <property type="molecule type" value="Genomic_DNA"/>
</dbReference>
<evidence type="ECO:0000313" key="16">
    <source>
        <dbReference type="Proteomes" id="UP001139035"/>
    </source>
</evidence>
<keyword evidence="16" id="KW-1185">Reference proteome</keyword>
<comment type="caution">
    <text evidence="15">The sequence shown here is derived from an EMBL/GenBank/DDBJ whole genome shotgun (WGS) entry which is preliminary data.</text>
</comment>
<dbReference type="NCBIfam" id="NF002363">
    <property type="entry name" value="PRK01345.1"/>
    <property type="match status" value="1"/>
</dbReference>